<organism evidence="3 4">
    <name type="scientific">Vitis vinifera</name>
    <name type="common">Grape</name>
    <dbReference type="NCBI Taxonomy" id="29760"/>
    <lineage>
        <taxon>Eukaryota</taxon>
        <taxon>Viridiplantae</taxon>
        <taxon>Streptophyta</taxon>
        <taxon>Embryophyta</taxon>
        <taxon>Tracheophyta</taxon>
        <taxon>Spermatophyta</taxon>
        <taxon>Magnoliopsida</taxon>
        <taxon>eudicotyledons</taxon>
        <taxon>Gunneridae</taxon>
        <taxon>Pentapetalae</taxon>
        <taxon>rosids</taxon>
        <taxon>Vitales</taxon>
        <taxon>Vitaceae</taxon>
        <taxon>Viteae</taxon>
        <taxon>Vitis</taxon>
    </lineage>
</organism>
<feature type="domain" description="AAA-type ATPase N-terminal" evidence="2">
    <location>
        <begin position="59"/>
        <end position="116"/>
    </location>
</feature>
<name>A0A438EFK4_VITVI</name>
<sequence>MVEYGQRWLLVEDNGSLPWRPSHYKKNKDDDDDGEMWAKPGSLVAGAMFLWVMFQQYTPHQFRSYIEKYSQKLVSFVYPYIQITFQEFSEDRFKRSEAYVAIENYLSVNASTRAKAAESRRHQRQPISSPQHG</sequence>
<dbReference type="AlphaFoldDB" id="A0A438EFK4"/>
<comment type="caution">
    <text evidence="3">The sequence shown here is derived from an EMBL/GenBank/DDBJ whole genome shotgun (WGS) entry which is preliminary data.</text>
</comment>
<protein>
    <submittedName>
        <fullName evidence="3">AAA-ATPase ASD, mitochondrial</fullName>
    </submittedName>
</protein>
<evidence type="ECO:0000259" key="2">
    <source>
        <dbReference type="Pfam" id="PF14363"/>
    </source>
</evidence>
<gene>
    <name evidence="3" type="primary">AATP1_17</name>
    <name evidence="3" type="ORF">CK203_067179</name>
</gene>
<accession>A0A438EFK4</accession>
<proteinExistence type="predicted"/>
<evidence type="ECO:0000313" key="3">
    <source>
        <dbReference type="EMBL" id="RVW46462.1"/>
    </source>
</evidence>
<dbReference type="InterPro" id="IPR025753">
    <property type="entry name" value="AAA_N_dom"/>
</dbReference>
<evidence type="ECO:0000256" key="1">
    <source>
        <dbReference type="SAM" id="MobiDB-lite"/>
    </source>
</evidence>
<dbReference type="Proteomes" id="UP000288805">
    <property type="component" value="Unassembled WGS sequence"/>
</dbReference>
<dbReference type="EMBL" id="QGNW01001302">
    <property type="protein sequence ID" value="RVW46462.1"/>
    <property type="molecule type" value="Genomic_DNA"/>
</dbReference>
<feature type="region of interest" description="Disordered" evidence="1">
    <location>
        <begin position="114"/>
        <end position="133"/>
    </location>
</feature>
<reference evidence="3 4" key="1">
    <citation type="journal article" date="2018" name="PLoS Genet.">
        <title>Population sequencing reveals clonal diversity and ancestral inbreeding in the grapevine cultivar Chardonnay.</title>
        <authorList>
            <person name="Roach M.J."/>
            <person name="Johnson D.L."/>
            <person name="Bohlmann J."/>
            <person name="van Vuuren H.J."/>
            <person name="Jones S.J."/>
            <person name="Pretorius I.S."/>
            <person name="Schmidt S.A."/>
            <person name="Borneman A.R."/>
        </authorList>
    </citation>
    <scope>NUCLEOTIDE SEQUENCE [LARGE SCALE GENOMIC DNA]</scope>
    <source>
        <strain evidence="4">cv. Chardonnay</strain>
        <tissue evidence="3">Leaf</tissue>
    </source>
</reference>
<evidence type="ECO:0000313" key="4">
    <source>
        <dbReference type="Proteomes" id="UP000288805"/>
    </source>
</evidence>
<dbReference type="Pfam" id="PF14363">
    <property type="entry name" value="AAA_assoc"/>
    <property type="match status" value="1"/>
</dbReference>